<proteinExistence type="predicted"/>
<reference evidence="1" key="1">
    <citation type="submission" date="2020-12" db="EMBL/GenBank/DDBJ databases">
        <title>Metabolic potential, ecology and presence of endohyphal bacteria is reflected in genomic diversity of Mucoromycotina.</title>
        <authorList>
            <person name="Muszewska A."/>
            <person name="Okrasinska A."/>
            <person name="Steczkiewicz K."/>
            <person name="Drgas O."/>
            <person name="Orlowska M."/>
            <person name="Perlinska-Lenart U."/>
            <person name="Aleksandrzak-Piekarczyk T."/>
            <person name="Szatraj K."/>
            <person name="Zielenkiewicz U."/>
            <person name="Pilsyk S."/>
            <person name="Malc E."/>
            <person name="Mieczkowski P."/>
            <person name="Kruszewska J.S."/>
            <person name="Biernat P."/>
            <person name="Pawlowska J."/>
        </authorList>
    </citation>
    <scope>NUCLEOTIDE SEQUENCE</scope>
    <source>
        <strain evidence="1">WA0000051536</strain>
    </source>
</reference>
<dbReference type="InterPro" id="IPR029044">
    <property type="entry name" value="Nucleotide-diphossugar_trans"/>
</dbReference>
<comment type="caution">
    <text evidence="1">The sequence shown here is derived from an EMBL/GenBank/DDBJ whole genome shotgun (WGS) entry which is preliminary data.</text>
</comment>
<protein>
    <recommendedName>
        <fullName evidence="3">Nucleotide-diphospho-sugar transferase</fullName>
    </recommendedName>
</protein>
<dbReference type="InterPro" id="IPR002495">
    <property type="entry name" value="Glyco_trans_8"/>
</dbReference>
<evidence type="ECO:0000313" key="1">
    <source>
        <dbReference type="EMBL" id="KAG2188631.1"/>
    </source>
</evidence>
<dbReference type="InterPro" id="IPR050587">
    <property type="entry name" value="GNT1/Glycosyltrans_8"/>
</dbReference>
<dbReference type="Pfam" id="PF01501">
    <property type="entry name" value="Glyco_transf_8"/>
    <property type="match status" value="1"/>
</dbReference>
<sequence length="288" mass="32999">MTGKIQKAAWAVILTTANKYVDGIAVIAHALKKHASKYPLVVLYTPETVPDKVVARLSSYGCIMITIEAIKPLTTVEYKFERFAETWTKLRVWEQTDYDRLVLMDADMLPLQNMDELMTIPLTTDVVAASHACTCNPQKISHYPSNWTPANCAYTGCDPTAGTSNPPSLEKRDYFNSGLIVLSPDQELFQSMIDKLFHTEDLSIYSFPDQDFLNEIFKDRWIPLAYSYNALKTLRTSHSPMWRLGDVKNIHYILSKPWDVDPNSEPDIYFPLYQLWWNERNSLSLQTA</sequence>
<dbReference type="OrthoDB" id="2014201at2759"/>
<gene>
    <name evidence="1" type="ORF">INT44_001386</name>
</gene>
<accession>A0A8H7UJU6</accession>
<name>A0A8H7UJU6_9FUNG</name>
<dbReference type="Proteomes" id="UP000612746">
    <property type="component" value="Unassembled WGS sequence"/>
</dbReference>
<dbReference type="SUPFAM" id="SSF53448">
    <property type="entry name" value="Nucleotide-diphospho-sugar transferases"/>
    <property type="match status" value="1"/>
</dbReference>
<dbReference type="CDD" id="cd02537">
    <property type="entry name" value="GT8_Glycogenin"/>
    <property type="match status" value="1"/>
</dbReference>
<dbReference type="GO" id="GO:0016757">
    <property type="term" value="F:glycosyltransferase activity"/>
    <property type="evidence" value="ECO:0007669"/>
    <property type="project" value="InterPro"/>
</dbReference>
<dbReference type="PANTHER" id="PTHR11183">
    <property type="entry name" value="GLYCOGENIN SUBFAMILY MEMBER"/>
    <property type="match status" value="1"/>
</dbReference>
<dbReference type="AlphaFoldDB" id="A0A8H7UJU6"/>
<organism evidence="1 2">
    <name type="scientific">Umbelopsis vinacea</name>
    <dbReference type="NCBI Taxonomy" id="44442"/>
    <lineage>
        <taxon>Eukaryota</taxon>
        <taxon>Fungi</taxon>
        <taxon>Fungi incertae sedis</taxon>
        <taxon>Mucoromycota</taxon>
        <taxon>Mucoromycotina</taxon>
        <taxon>Umbelopsidomycetes</taxon>
        <taxon>Umbelopsidales</taxon>
        <taxon>Umbelopsidaceae</taxon>
        <taxon>Umbelopsis</taxon>
    </lineage>
</organism>
<evidence type="ECO:0000313" key="2">
    <source>
        <dbReference type="Proteomes" id="UP000612746"/>
    </source>
</evidence>
<evidence type="ECO:0008006" key="3">
    <source>
        <dbReference type="Google" id="ProtNLM"/>
    </source>
</evidence>
<dbReference type="EMBL" id="JAEPRA010000002">
    <property type="protein sequence ID" value="KAG2188631.1"/>
    <property type="molecule type" value="Genomic_DNA"/>
</dbReference>
<dbReference type="Gene3D" id="3.90.550.10">
    <property type="entry name" value="Spore Coat Polysaccharide Biosynthesis Protein SpsA, Chain A"/>
    <property type="match status" value="1"/>
</dbReference>
<keyword evidence="2" id="KW-1185">Reference proteome</keyword>